<protein>
    <submittedName>
        <fullName evidence="1">Uncharacterized protein</fullName>
    </submittedName>
</protein>
<reference evidence="1" key="1">
    <citation type="submission" date="2014-11" db="EMBL/GenBank/DDBJ databases">
        <authorList>
            <person name="Amaro Gonzalez C."/>
        </authorList>
    </citation>
    <scope>NUCLEOTIDE SEQUENCE</scope>
</reference>
<reference evidence="1" key="2">
    <citation type="journal article" date="2015" name="Fish Shellfish Immunol.">
        <title>Early steps in the European eel (Anguilla anguilla)-Vibrio vulnificus interaction in the gills: Role of the RtxA13 toxin.</title>
        <authorList>
            <person name="Callol A."/>
            <person name="Pajuelo D."/>
            <person name="Ebbesson L."/>
            <person name="Teles M."/>
            <person name="MacKenzie S."/>
            <person name="Amaro C."/>
        </authorList>
    </citation>
    <scope>NUCLEOTIDE SEQUENCE</scope>
</reference>
<organism evidence="1">
    <name type="scientific">Anguilla anguilla</name>
    <name type="common">European freshwater eel</name>
    <name type="synonym">Muraena anguilla</name>
    <dbReference type="NCBI Taxonomy" id="7936"/>
    <lineage>
        <taxon>Eukaryota</taxon>
        <taxon>Metazoa</taxon>
        <taxon>Chordata</taxon>
        <taxon>Craniata</taxon>
        <taxon>Vertebrata</taxon>
        <taxon>Euteleostomi</taxon>
        <taxon>Actinopterygii</taxon>
        <taxon>Neopterygii</taxon>
        <taxon>Teleostei</taxon>
        <taxon>Anguilliformes</taxon>
        <taxon>Anguillidae</taxon>
        <taxon>Anguilla</taxon>
    </lineage>
</organism>
<dbReference type="AlphaFoldDB" id="A0A0E9WTR6"/>
<name>A0A0E9WTR6_ANGAN</name>
<accession>A0A0E9WTR6</accession>
<evidence type="ECO:0000313" key="1">
    <source>
        <dbReference type="EMBL" id="JAH92945.1"/>
    </source>
</evidence>
<dbReference type="EMBL" id="GBXM01015632">
    <property type="protein sequence ID" value="JAH92945.1"/>
    <property type="molecule type" value="Transcribed_RNA"/>
</dbReference>
<sequence>MGLLKVGQIKPMNFLQHHILLHRFEISVGVTGQALFSLYCTCSLLGTSCHGANYHCYANDMQLYISFKPSKVDPLAKLHACLKHVKAWINQNFLMLNSHNTEMLAVALKDKFLQFSLNINGFSVSSKAVVKNFVVAFDSALSFQAYINITRVAFFHLNNVSKLLKMVACLCIIGLITVKFYC</sequence>
<proteinExistence type="predicted"/>